<organism evidence="2 3">
    <name type="scientific">Mesorhizobium prunaredense</name>
    <dbReference type="NCBI Taxonomy" id="1631249"/>
    <lineage>
        <taxon>Bacteria</taxon>
        <taxon>Pseudomonadati</taxon>
        <taxon>Pseudomonadota</taxon>
        <taxon>Alphaproteobacteria</taxon>
        <taxon>Hyphomicrobiales</taxon>
        <taxon>Phyllobacteriaceae</taxon>
        <taxon>Mesorhizobium</taxon>
    </lineage>
</organism>
<gene>
    <name evidence="2" type="ORF">BQ8794_140461</name>
</gene>
<dbReference type="STRING" id="1631249.BQ8794_140461"/>
<keyword evidence="1" id="KW-0812">Transmembrane</keyword>
<feature type="transmembrane region" description="Helical" evidence="1">
    <location>
        <begin position="166"/>
        <end position="186"/>
    </location>
</feature>
<keyword evidence="1" id="KW-1133">Transmembrane helix</keyword>
<feature type="transmembrane region" description="Helical" evidence="1">
    <location>
        <begin position="48"/>
        <end position="68"/>
    </location>
</feature>
<evidence type="ECO:0000313" key="2">
    <source>
        <dbReference type="EMBL" id="SIT54316.1"/>
    </source>
</evidence>
<feature type="transmembrane region" description="Helical" evidence="1">
    <location>
        <begin position="74"/>
        <end position="91"/>
    </location>
</feature>
<feature type="transmembrane region" description="Helical" evidence="1">
    <location>
        <begin position="129"/>
        <end position="154"/>
    </location>
</feature>
<sequence length="201" mass="22447">MFLVNGKLRVAKGVGDGKVAYWRGPQTPASILTSEQLEEIQRLNGTRLLLPFVFLALGAVLVFLFAKGQIPPEMPILFGLVATILCVYAIVNATQRIAKILDRAPRQLELPAHVPASVRFTSLWQNQSSFHLIIGTWFAGFVFASSVFGLIAKLLDLESYDPTGRLHPIALLFFAIISYVVFATFLKERRRRKNVAHPEQQ</sequence>
<name>A0A1R3V6C4_9HYPH</name>
<evidence type="ECO:0000313" key="3">
    <source>
        <dbReference type="Proteomes" id="UP000188388"/>
    </source>
</evidence>
<dbReference type="EMBL" id="FTPD01000006">
    <property type="protein sequence ID" value="SIT54316.1"/>
    <property type="molecule type" value="Genomic_DNA"/>
</dbReference>
<evidence type="ECO:0000256" key="1">
    <source>
        <dbReference type="SAM" id="Phobius"/>
    </source>
</evidence>
<protein>
    <submittedName>
        <fullName evidence="2">Uncharacterized protein</fullName>
    </submittedName>
</protein>
<reference evidence="3" key="1">
    <citation type="submission" date="2017-01" db="EMBL/GenBank/DDBJ databases">
        <authorList>
            <person name="Brunel B."/>
        </authorList>
    </citation>
    <scope>NUCLEOTIDE SEQUENCE [LARGE SCALE GENOMIC DNA]</scope>
</reference>
<proteinExistence type="predicted"/>
<accession>A0A1R3V6C4</accession>
<dbReference type="Proteomes" id="UP000188388">
    <property type="component" value="Unassembled WGS sequence"/>
</dbReference>
<dbReference type="AlphaFoldDB" id="A0A1R3V6C4"/>
<keyword evidence="3" id="KW-1185">Reference proteome</keyword>
<keyword evidence="1" id="KW-0472">Membrane</keyword>